<feature type="transmembrane region" description="Helical" evidence="1">
    <location>
        <begin position="268"/>
        <end position="289"/>
    </location>
</feature>
<evidence type="ECO:0000256" key="1">
    <source>
        <dbReference type="SAM" id="Phobius"/>
    </source>
</evidence>
<feature type="transmembrane region" description="Helical" evidence="1">
    <location>
        <begin position="425"/>
        <end position="448"/>
    </location>
</feature>
<sequence>MVPWRPEPAPFPVPVPDLEAEVCAVTKQASVRSQTSLSSELAPKLLRGVALDSCLQCWGAHFSESASLEGYQLSRETECINQFLSHDWKTPRWSKTLALLVFYNSVPAAVATICVSSVTCGLLLSRRLPGGWPTASISTYSTFLIFFCFGQRLRRLACCSVPMVFLDRLCIAQHDEELKRQGILGLAGFLLKSQKLLILWTPRTFTRVWCTFELAHFLRPGGDSKRVEILPVAMMSLLILTCAVNFIFWCFFHVWVYIEELGSMGMDGFYIVALAGGILSPSLLLGMSIQIHFGIQYMKDLENLEGQMKGFSIRQAECSCCDLNHVHPQTGVSILCDRSLVFKTLRRWYPAGPGDDHLDCFDSLVREQMRHFVVEGLGSGAPPLRFMLAMMVVSPLGILPQYIHMGLDHIRVYPHVSAEWNFWQWIAQFAMVPLVTMFFFWLCNFGAWSGARLSFSKWTSLLTVLILNFCLLGAFWLPMAVASFPKIPQKMLPVLAVMLSVLLGLYTRQYGCVSCGTLAQRGLRLLRWR</sequence>
<gene>
    <name evidence="2" type="ORF">CCMP2556_LOCUS48264</name>
</gene>
<comment type="caution">
    <text evidence="2">The sequence shown here is derived from an EMBL/GenBank/DDBJ whole genome shotgun (WGS) entry which is preliminary data.</text>
</comment>
<dbReference type="EMBL" id="CAXAMN010026373">
    <property type="protein sequence ID" value="CAK9102584.1"/>
    <property type="molecule type" value="Genomic_DNA"/>
</dbReference>
<name>A0ABP0RPL8_9DINO</name>
<feature type="transmembrane region" description="Helical" evidence="1">
    <location>
        <begin position="386"/>
        <end position="405"/>
    </location>
</feature>
<feature type="transmembrane region" description="Helical" evidence="1">
    <location>
        <begin position="460"/>
        <end position="482"/>
    </location>
</feature>
<keyword evidence="1" id="KW-0472">Membrane</keyword>
<evidence type="ECO:0000313" key="2">
    <source>
        <dbReference type="EMBL" id="CAK9102584.1"/>
    </source>
</evidence>
<protein>
    <submittedName>
        <fullName evidence="2">Uncharacterized protein</fullName>
    </submittedName>
</protein>
<evidence type="ECO:0000313" key="3">
    <source>
        <dbReference type="Proteomes" id="UP001642484"/>
    </source>
</evidence>
<proteinExistence type="predicted"/>
<dbReference type="Proteomes" id="UP001642484">
    <property type="component" value="Unassembled WGS sequence"/>
</dbReference>
<keyword evidence="1" id="KW-1133">Transmembrane helix</keyword>
<keyword evidence="3" id="KW-1185">Reference proteome</keyword>
<keyword evidence="1" id="KW-0812">Transmembrane</keyword>
<reference evidence="2 3" key="1">
    <citation type="submission" date="2024-02" db="EMBL/GenBank/DDBJ databases">
        <authorList>
            <person name="Chen Y."/>
            <person name="Shah S."/>
            <person name="Dougan E. K."/>
            <person name="Thang M."/>
            <person name="Chan C."/>
        </authorList>
    </citation>
    <scope>NUCLEOTIDE SEQUENCE [LARGE SCALE GENOMIC DNA]</scope>
</reference>
<feature type="transmembrane region" description="Helical" evidence="1">
    <location>
        <begin position="130"/>
        <end position="149"/>
    </location>
</feature>
<organism evidence="2 3">
    <name type="scientific">Durusdinium trenchii</name>
    <dbReference type="NCBI Taxonomy" id="1381693"/>
    <lineage>
        <taxon>Eukaryota</taxon>
        <taxon>Sar</taxon>
        <taxon>Alveolata</taxon>
        <taxon>Dinophyceae</taxon>
        <taxon>Suessiales</taxon>
        <taxon>Symbiodiniaceae</taxon>
        <taxon>Durusdinium</taxon>
    </lineage>
</organism>
<accession>A0ABP0RPL8</accession>
<feature type="transmembrane region" description="Helical" evidence="1">
    <location>
        <begin position="229"/>
        <end position="256"/>
    </location>
</feature>
<feature type="transmembrane region" description="Helical" evidence="1">
    <location>
        <begin position="494"/>
        <end position="519"/>
    </location>
</feature>
<feature type="transmembrane region" description="Helical" evidence="1">
    <location>
        <begin position="97"/>
        <end position="124"/>
    </location>
</feature>